<dbReference type="InterPro" id="IPR045254">
    <property type="entry name" value="Nit1/2_C-N_Hydrolase"/>
</dbReference>
<dbReference type="EMBL" id="ASHL01000002">
    <property type="protein sequence ID" value="EPD13514.1"/>
    <property type="molecule type" value="Genomic_DNA"/>
</dbReference>
<dbReference type="Pfam" id="PF00795">
    <property type="entry name" value="CN_hydrolase"/>
    <property type="match status" value="1"/>
</dbReference>
<dbReference type="PROSITE" id="PS01227">
    <property type="entry name" value="UPF0012"/>
    <property type="match status" value="1"/>
</dbReference>
<protein>
    <submittedName>
        <fullName evidence="4">Nitrilase/cyanide hydratase and apolipoprotein N-acyltransferase</fullName>
    </submittedName>
</protein>
<dbReference type="Proteomes" id="UP000015462">
    <property type="component" value="Unassembled WGS sequence"/>
</dbReference>
<keyword evidence="2" id="KW-0378">Hydrolase</keyword>
<sequence length="278" mass="30631">MSRNAMMKKELTVAAVQMTSSDQLADNLTAVEYWVNQAVSEGAKLVVLPENFALMAKHSGQLLSIAETLGEGAIQSFLSELSKKTACWIVAGSLPISSPVQDKVYATCLVYNAKGERQAYYHKMHLFDVDIADGKKRYRESETFLAGDCPVVVNTPFGKMGLSICYDLRFPELYRELLRQGAEFMVAPSAFTELTGQAHWSLLCRARAVENSCYMIAANQGGQHNNGRSTFGHSMIVGPWGDVLSSLDIDNGIALATFKKSELNKVRTSLPAIQHRRL</sequence>
<name>A0AB33Z287_9GAMM</name>
<evidence type="ECO:0000259" key="3">
    <source>
        <dbReference type="PROSITE" id="PS50263"/>
    </source>
</evidence>
<dbReference type="PROSITE" id="PS50263">
    <property type="entry name" value="CN_HYDROLASE"/>
    <property type="match status" value="1"/>
</dbReference>
<comment type="caution">
    <text evidence="4">The sequence shown here is derived from an EMBL/GenBank/DDBJ whole genome shotgun (WGS) entry which is preliminary data.</text>
</comment>
<dbReference type="GO" id="GO:0016811">
    <property type="term" value="F:hydrolase activity, acting on carbon-nitrogen (but not peptide) bonds, in linear amides"/>
    <property type="evidence" value="ECO:0007669"/>
    <property type="project" value="InterPro"/>
</dbReference>
<dbReference type="Gene3D" id="3.60.110.10">
    <property type="entry name" value="Carbon-nitrogen hydrolase"/>
    <property type="match status" value="1"/>
</dbReference>
<dbReference type="InterPro" id="IPR036526">
    <property type="entry name" value="C-N_Hydrolase_sf"/>
</dbReference>
<dbReference type="PANTHER" id="PTHR23088:SF27">
    <property type="entry name" value="DEAMINATED GLUTATHIONE AMIDASE"/>
    <property type="match status" value="1"/>
</dbReference>
<evidence type="ECO:0000313" key="4">
    <source>
        <dbReference type="EMBL" id="EPD13514.1"/>
    </source>
</evidence>
<reference evidence="4 5" key="1">
    <citation type="journal article" date="2013" name="Genome Announc.">
        <title>Genome Sequence of the Pyrene- and Fluoranthene-Degrading Bacterium Cycloclasticus sp. Strain PY97M.</title>
        <authorList>
            <person name="Cui Z."/>
            <person name="Xu G."/>
            <person name="Li Q."/>
            <person name="Gao W."/>
            <person name="Zheng L."/>
        </authorList>
    </citation>
    <scope>NUCLEOTIDE SEQUENCE [LARGE SCALE GENOMIC DNA]</scope>
    <source>
        <strain evidence="4 5">PY97M</strain>
    </source>
</reference>
<proteinExistence type="inferred from homology"/>
<dbReference type="CDD" id="cd07572">
    <property type="entry name" value="nit"/>
    <property type="match status" value="1"/>
</dbReference>
<evidence type="ECO:0000313" key="5">
    <source>
        <dbReference type="Proteomes" id="UP000015462"/>
    </source>
</evidence>
<evidence type="ECO:0000256" key="2">
    <source>
        <dbReference type="ARBA" id="ARBA00022801"/>
    </source>
</evidence>
<dbReference type="SUPFAM" id="SSF56317">
    <property type="entry name" value="Carbon-nitrogen hydrolase"/>
    <property type="match status" value="1"/>
</dbReference>
<evidence type="ECO:0000256" key="1">
    <source>
        <dbReference type="ARBA" id="ARBA00010613"/>
    </source>
</evidence>
<gene>
    <name evidence="4" type="ORF">L196_03236</name>
</gene>
<organism evidence="4 5">
    <name type="scientific">Cycloclasticus pugetii</name>
    <dbReference type="NCBI Taxonomy" id="34068"/>
    <lineage>
        <taxon>Bacteria</taxon>
        <taxon>Pseudomonadati</taxon>
        <taxon>Pseudomonadota</taxon>
        <taxon>Gammaproteobacteria</taxon>
        <taxon>Thiotrichales</taxon>
        <taxon>Piscirickettsiaceae</taxon>
        <taxon>Cycloclasticus</taxon>
    </lineage>
</organism>
<dbReference type="PANTHER" id="PTHR23088">
    <property type="entry name" value="NITRILASE-RELATED"/>
    <property type="match status" value="1"/>
</dbReference>
<comment type="similarity">
    <text evidence="1">Belongs to the carbon-nitrogen hydrolase superfamily. NIT1/NIT2 family.</text>
</comment>
<feature type="domain" description="CN hydrolase" evidence="3">
    <location>
        <begin position="11"/>
        <end position="260"/>
    </location>
</feature>
<dbReference type="InterPro" id="IPR003010">
    <property type="entry name" value="C-N_Hydrolase"/>
</dbReference>
<dbReference type="InterPro" id="IPR001110">
    <property type="entry name" value="UPF0012_CS"/>
</dbReference>
<dbReference type="RefSeq" id="WP_016389948.1">
    <property type="nucleotide sequence ID" value="NZ_KE646806.1"/>
</dbReference>
<accession>A0AB33Z287</accession>
<keyword evidence="5" id="KW-1185">Reference proteome</keyword>
<dbReference type="AlphaFoldDB" id="A0AB33Z287"/>